<name>A0ABY4TUM3_9FIRM</name>
<keyword evidence="1" id="KW-0812">Transmembrane</keyword>
<gene>
    <name evidence="2" type="ORF">M9426_03660</name>
</gene>
<keyword evidence="1" id="KW-1133">Transmembrane helix</keyword>
<feature type="transmembrane region" description="Helical" evidence="1">
    <location>
        <begin position="12"/>
        <end position="37"/>
    </location>
</feature>
<keyword evidence="1" id="KW-0472">Membrane</keyword>
<accession>A0ABY4TUM3</accession>
<keyword evidence="3" id="KW-1185">Reference proteome</keyword>
<protein>
    <submittedName>
        <fullName evidence="2">Uncharacterized protein</fullName>
    </submittedName>
</protein>
<feature type="transmembrane region" description="Helical" evidence="1">
    <location>
        <begin position="57"/>
        <end position="84"/>
    </location>
</feature>
<reference evidence="2 3" key="1">
    <citation type="submission" date="2022-05" db="EMBL/GenBank/DDBJ databases">
        <title>Identification of Peptoniphilus vaginalis-like Bacteria, Peptoniphilus septimus sp. nov. from Blood Cultures in a Cervical Cancer Patient receiving Chemotherapy: Case and Implications.</title>
        <authorList>
            <person name="Zhan X.-Y."/>
        </authorList>
    </citation>
    <scope>NUCLEOTIDE SEQUENCE [LARGE SCALE GENOMIC DNA]</scope>
    <source>
        <strain evidence="2 3">SAHP1</strain>
    </source>
</reference>
<proteinExistence type="predicted"/>
<evidence type="ECO:0000313" key="3">
    <source>
        <dbReference type="Proteomes" id="UP001056218"/>
    </source>
</evidence>
<dbReference type="RefSeq" id="WP_250342486.1">
    <property type="nucleotide sequence ID" value="NZ_CP097885.1"/>
</dbReference>
<evidence type="ECO:0000256" key="1">
    <source>
        <dbReference type="SAM" id="Phobius"/>
    </source>
</evidence>
<dbReference type="Proteomes" id="UP001056218">
    <property type="component" value="Chromosome"/>
</dbReference>
<sequence length="90" mass="10445">MEKIYEVLKYFLYLISSIAMMLLGRSGLGFDSVIFLINHIKWKITGDVSQSIGHLAFFQIVENIISLIGLILFFYIITNILLLLREKNYI</sequence>
<organism evidence="2 3">
    <name type="scientific">Peptoniphilus genitalis</name>
    <dbReference type="NCBI Taxonomy" id="3036303"/>
    <lineage>
        <taxon>Bacteria</taxon>
        <taxon>Bacillati</taxon>
        <taxon>Bacillota</taxon>
        <taxon>Tissierellia</taxon>
        <taxon>Tissierellales</taxon>
        <taxon>Peptoniphilaceae</taxon>
        <taxon>Peptoniphilus</taxon>
    </lineage>
</organism>
<evidence type="ECO:0000313" key="2">
    <source>
        <dbReference type="EMBL" id="URN42091.1"/>
    </source>
</evidence>
<dbReference type="EMBL" id="CP097885">
    <property type="protein sequence ID" value="URN42091.1"/>
    <property type="molecule type" value="Genomic_DNA"/>
</dbReference>